<reference evidence="1 2" key="1">
    <citation type="journal article" date="2016" name="Antonie Van Leeuwenhoek">
        <title>Bacillus depressus sp. nov., isolated from soil of a sunflower field.</title>
        <authorList>
            <person name="Wei X."/>
            <person name="Xin D."/>
            <person name="Xin Y."/>
            <person name="Zhang H."/>
            <person name="Wang T."/>
            <person name="Zhang J."/>
        </authorList>
    </citation>
    <scope>NUCLEOTIDE SEQUENCE [LARGE SCALE GENOMIC DNA]</scope>
    <source>
        <strain evidence="1 2">BZ1</strain>
    </source>
</reference>
<dbReference type="AlphaFoldDB" id="A0A6L3UZK7"/>
<dbReference type="Proteomes" id="UP000481030">
    <property type="component" value="Unassembled WGS sequence"/>
</dbReference>
<dbReference type="EMBL" id="WBOS01000028">
    <property type="protein sequence ID" value="KAB2328538.1"/>
    <property type="molecule type" value="Genomic_DNA"/>
</dbReference>
<dbReference type="RefSeq" id="WP_151537536.1">
    <property type="nucleotide sequence ID" value="NZ_WBOS01000028.1"/>
</dbReference>
<protein>
    <submittedName>
        <fullName evidence="1">Uncharacterized protein</fullName>
    </submittedName>
</protein>
<organism evidence="1 2">
    <name type="scientific">Cytobacillus depressus</name>
    <dbReference type="NCBI Taxonomy" id="1602942"/>
    <lineage>
        <taxon>Bacteria</taxon>
        <taxon>Bacillati</taxon>
        <taxon>Bacillota</taxon>
        <taxon>Bacilli</taxon>
        <taxon>Bacillales</taxon>
        <taxon>Bacillaceae</taxon>
        <taxon>Cytobacillus</taxon>
    </lineage>
</organism>
<proteinExistence type="predicted"/>
<name>A0A6L3UZK7_9BACI</name>
<dbReference type="OrthoDB" id="9808428at2"/>
<accession>A0A6L3UZK7</accession>
<gene>
    <name evidence="1" type="ORF">F7731_25280</name>
</gene>
<evidence type="ECO:0000313" key="2">
    <source>
        <dbReference type="Proteomes" id="UP000481030"/>
    </source>
</evidence>
<keyword evidence="2" id="KW-1185">Reference proteome</keyword>
<sequence length="90" mass="10075">MELYEGRPMSPEAFEHEGVIAKLIGEFPLALRGSDCLVFGSNLQVNFPFQNEKTRKENVSVLPGITVVCDKSNQPSSLKSNFLQKILFPF</sequence>
<comment type="caution">
    <text evidence="1">The sequence shown here is derived from an EMBL/GenBank/DDBJ whole genome shotgun (WGS) entry which is preliminary data.</text>
</comment>
<evidence type="ECO:0000313" key="1">
    <source>
        <dbReference type="EMBL" id="KAB2328538.1"/>
    </source>
</evidence>